<feature type="domain" description="N-acetyltransferase" evidence="1">
    <location>
        <begin position="5"/>
        <end position="69"/>
    </location>
</feature>
<evidence type="ECO:0000259" key="1">
    <source>
        <dbReference type="Pfam" id="PF13673"/>
    </source>
</evidence>
<dbReference type="SUPFAM" id="SSF55729">
    <property type="entry name" value="Acyl-CoA N-acyltransferases (Nat)"/>
    <property type="match status" value="1"/>
</dbReference>
<dbReference type="Pfam" id="PF13673">
    <property type="entry name" value="Acetyltransf_10"/>
    <property type="match status" value="1"/>
</dbReference>
<dbReference type="RefSeq" id="WP_206717747.1">
    <property type="nucleotide sequence ID" value="NZ_CP071091.1"/>
</dbReference>
<proteinExistence type="predicted"/>
<sequence>MWTLEFIGVAERARGKGLTRVLMSRIEADLSPSALFLTTADPRNVPMYQHLGFTVHRALEMDGLSISAMSRGSHLDGENVNSKVVAA</sequence>
<evidence type="ECO:0000313" key="2">
    <source>
        <dbReference type="EMBL" id="QSQ16068.1"/>
    </source>
</evidence>
<evidence type="ECO:0000313" key="3">
    <source>
        <dbReference type="Proteomes" id="UP000663090"/>
    </source>
</evidence>
<gene>
    <name evidence="2" type="ORF">JY572_08470</name>
</gene>
<keyword evidence="3" id="KW-1185">Reference proteome</keyword>
<organism evidence="2 3">
    <name type="scientific">Myxococcus landrumensis</name>
    <dbReference type="NCBI Taxonomy" id="2813577"/>
    <lineage>
        <taxon>Bacteria</taxon>
        <taxon>Pseudomonadati</taxon>
        <taxon>Myxococcota</taxon>
        <taxon>Myxococcia</taxon>
        <taxon>Myxococcales</taxon>
        <taxon>Cystobacterineae</taxon>
        <taxon>Myxococcaceae</taxon>
        <taxon>Myxococcus</taxon>
    </lineage>
</organism>
<name>A0ABX7NBM0_9BACT</name>
<dbReference type="Proteomes" id="UP000663090">
    <property type="component" value="Chromosome"/>
</dbReference>
<dbReference type="InterPro" id="IPR016181">
    <property type="entry name" value="Acyl_CoA_acyltransferase"/>
</dbReference>
<reference evidence="2 3" key="1">
    <citation type="submission" date="2021-02" db="EMBL/GenBank/DDBJ databases">
        <title>De Novo genome assembly of isolated myxobacteria.</title>
        <authorList>
            <person name="Stevens D.C."/>
        </authorList>
    </citation>
    <scope>NUCLEOTIDE SEQUENCE [LARGE SCALE GENOMIC DNA]</scope>
    <source>
        <strain evidence="2 3">SCHIC003</strain>
    </source>
</reference>
<dbReference type="EMBL" id="CP071091">
    <property type="protein sequence ID" value="QSQ16068.1"/>
    <property type="molecule type" value="Genomic_DNA"/>
</dbReference>
<protein>
    <submittedName>
        <fullName evidence="2">GNAT family N-acetyltransferase</fullName>
    </submittedName>
</protein>
<dbReference type="Gene3D" id="3.40.630.30">
    <property type="match status" value="1"/>
</dbReference>
<dbReference type="InterPro" id="IPR000182">
    <property type="entry name" value="GNAT_dom"/>
</dbReference>
<accession>A0ABX7NBM0</accession>